<dbReference type="FunFam" id="2.40.50.140:FF:000004">
    <property type="entry name" value="Elongation factor P"/>
    <property type="match status" value="1"/>
</dbReference>
<protein>
    <recommendedName>
        <fullName evidence="8 9">Elongation factor P</fullName>
        <shortName evidence="8">EF-P</shortName>
    </recommendedName>
</protein>
<feature type="domain" description="Translation elongation factor P/YeiP central" evidence="12">
    <location>
        <begin position="67"/>
        <end position="121"/>
    </location>
</feature>
<dbReference type="CDD" id="cd04470">
    <property type="entry name" value="S1_EF-P_repeat_1"/>
    <property type="match status" value="1"/>
</dbReference>
<keyword evidence="14" id="KW-1185">Reference proteome</keyword>
<proteinExistence type="inferred from homology"/>
<evidence type="ECO:0000256" key="5">
    <source>
        <dbReference type="ARBA" id="ARBA00022768"/>
    </source>
</evidence>
<dbReference type="SMART" id="SM01185">
    <property type="entry name" value="EFP"/>
    <property type="match status" value="1"/>
</dbReference>
<dbReference type="Proteomes" id="UP000267250">
    <property type="component" value="Chromosome"/>
</dbReference>
<evidence type="ECO:0000256" key="8">
    <source>
        <dbReference type="HAMAP-Rule" id="MF_00141"/>
    </source>
</evidence>
<gene>
    <name evidence="8" type="primary">efp</name>
    <name evidence="13" type="ORF">BBF96_09225</name>
</gene>
<accession>A0A3S9SZE1</accession>
<keyword evidence="5 8" id="KW-0251">Elongation factor</keyword>
<dbReference type="FunFam" id="2.40.50.140:FF:000009">
    <property type="entry name" value="Elongation factor P"/>
    <property type="match status" value="1"/>
</dbReference>
<dbReference type="InterPro" id="IPR013185">
    <property type="entry name" value="Transl_elong_KOW-like"/>
</dbReference>
<dbReference type="InterPro" id="IPR013852">
    <property type="entry name" value="Transl_elong_P/YeiP_CS"/>
</dbReference>
<dbReference type="InterPro" id="IPR015365">
    <property type="entry name" value="Elong-fact-P_C"/>
</dbReference>
<dbReference type="SUPFAM" id="SSF50104">
    <property type="entry name" value="Translation proteins SH3-like domain"/>
    <property type="match status" value="1"/>
</dbReference>
<feature type="domain" description="Elongation factor P C-terminal" evidence="11">
    <location>
        <begin position="129"/>
        <end position="184"/>
    </location>
</feature>
<dbReference type="OrthoDB" id="9801844at2"/>
<dbReference type="FunFam" id="2.30.30.30:FF:000003">
    <property type="entry name" value="Elongation factor P"/>
    <property type="match status" value="1"/>
</dbReference>
<dbReference type="KEGG" id="aft:BBF96_09225"/>
<dbReference type="InterPro" id="IPR020599">
    <property type="entry name" value="Transl_elong_fac_P/YeiP"/>
</dbReference>
<comment type="pathway">
    <text evidence="2 8">Protein biosynthesis; polypeptide chain elongation.</text>
</comment>
<dbReference type="PANTHER" id="PTHR30053">
    <property type="entry name" value="ELONGATION FACTOR P"/>
    <property type="match status" value="1"/>
</dbReference>
<dbReference type="Pfam" id="PF09285">
    <property type="entry name" value="Elong-fact-P_C"/>
    <property type="match status" value="1"/>
</dbReference>
<dbReference type="RefSeq" id="WP_127016892.1">
    <property type="nucleotide sequence ID" value="NZ_CP016379.1"/>
</dbReference>
<evidence type="ECO:0000313" key="13">
    <source>
        <dbReference type="EMBL" id="AZR73552.1"/>
    </source>
</evidence>
<dbReference type="InterPro" id="IPR011768">
    <property type="entry name" value="Transl_elongation_fac_P"/>
</dbReference>
<evidence type="ECO:0000256" key="4">
    <source>
        <dbReference type="ARBA" id="ARBA00022490"/>
    </source>
</evidence>
<dbReference type="EMBL" id="CP016379">
    <property type="protein sequence ID" value="AZR73552.1"/>
    <property type="molecule type" value="Genomic_DNA"/>
</dbReference>
<dbReference type="SUPFAM" id="SSF50249">
    <property type="entry name" value="Nucleic acid-binding proteins"/>
    <property type="match status" value="2"/>
</dbReference>
<sequence>MISTNDFSNGLTIVVDGELYTIIEFLHVQRSRGSAFVRTKLKNVETGYVIEKTFKAGEKVERAYLDTREMQFLYKQDDLYVFMDTETYEQMTLEKETLGNAIDYLKENDMIKVQLYKGKPVGIDLPVTVELKVVETPPGVRGNTVSGGSKPATLETGKVVQVPLFINEGDIIKVDTRTGEYITRV</sequence>
<dbReference type="NCBIfam" id="NF001810">
    <property type="entry name" value="PRK00529.1"/>
    <property type="match status" value="1"/>
</dbReference>
<evidence type="ECO:0000259" key="11">
    <source>
        <dbReference type="SMART" id="SM00841"/>
    </source>
</evidence>
<dbReference type="GO" id="GO:0005829">
    <property type="term" value="C:cytosol"/>
    <property type="evidence" value="ECO:0007669"/>
    <property type="project" value="UniProtKB-ARBA"/>
</dbReference>
<comment type="function">
    <text evidence="7 8">Involved in peptide bond synthesis. Stimulates efficient translation and peptide-bond synthesis on native or reconstituted 70S ribosomes in vitro. Probably functions indirectly by altering the affinity of the ribosome for aminoacyl-tRNA, thus increasing their reactivity as acceptors for peptidyl transferase.</text>
</comment>
<evidence type="ECO:0000259" key="12">
    <source>
        <dbReference type="SMART" id="SM01185"/>
    </source>
</evidence>
<dbReference type="InterPro" id="IPR012340">
    <property type="entry name" value="NA-bd_OB-fold"/>
</dbReference>
<dbReference type="InterPro" id="IPR014722">
    <property type="entry name" value="Rib_uL2_dom2"/>
</dbReference>
<evidence type="ECO:0000256" key="7">
    <source>
        <dbReference type="ARBA" id="ARBA00025469"/>
    </source>
</evidence>
<dbReference type="Gene3D" id="2.30.30.30">
    <property type="match status" value="1"/>
</dbReference>
<evidence type="ECO:0000256" key="9">
    <source>
        <dbReference type="NCBIfam" id="TIGR00038"/>
    </source>
</evidence>
<comment type="similarity">
    <text evidence="3 8 10">Belongs to the elongation factor P family.</text>
</comment>
<evidence type="ECO:0000256" key="6">
    <source>
        <dbReference type="ARBA" id="ARBA00022917"/>
    </source>
</evidence>
<dbReference type="GO" id="GO:0043043">
    <property type="term" value="P:peptide biosynthetic process"/>
    <property type="evidence" value="ECO:0007669"/>
    <property type="project" value="InterPro"/>
</dbReference>
<dbReference type="InterPro" id="IPR008991">
    <property type="entry name" value="Translation_prot_SH3-like_sf"/>
</dbReference>
<evidence type="ECO:0000256" key="3">
    <source>
        <dbReference type="ARBA" id="ARBA00009479"/>
    </source>
</evidence>
<keyword evidence="4 8" id="KW-0963">Cytoplasm</keyword>
<reference evidence="13 14" key="1">
    <citation type="submission" date="2016-07" db="EMBL/GenBank/DDBJ databases">
        <title>Genome and transcriptome analysis of iron-reducing fermentative bacteria Anoxybacter fermentans.</title>
        <authorList>
            <person name="Zeng X."/>
            <person name="Shao Z."/>
        </authorList>
    </citation>
    <scope>NUCLEOTIDE SEQUENCE [LARGE SCALE GENOMIC DNA]</scope>
    <source>
        <strain evidence="13 14">DY22613</strain>
    </source>
</reference>
<evidence type="ECO:0000313" key="14">
    <source>
        <dbReference type="Proteomes" id="UP000267250"/>
    </source>
</evidence>
<dbReference type="NCBIfam" id="TIGR00038">
    <property type="entry name" value="efp"/>
    <property type="match status" value="1"/>
</dbReference>
<dbReference type="PROSITE" id="PS01275">
    <property type="entry name" value="EFP"/>
    <property type="match status" value="1"/>
</dbReference>
<dbReference type="SMART" id="SM00841">
    <property type="entry name" value="Elong-fact-P_C"/>
    <property type="match status" value="1"/>
</dbReference>
<dbReference type="Gene3D" id="2.40.50.140">
    <property type="entry name" value="Nucleic acid-binding proteins"/>
    <property type="match status" value="2"/>
</dbReference>
<dbReference type="HAMAP" id="MF_00141">
    <property type="entry name" value="EF_P"/>
    <property type="match status" value="1"/>
</dbReference>
<dbReference type="Pfam" id="PF01132">
    <property type="entry name" value="EFP"/>
    <property type="match status" value="1"/>
</dbReference>
<comment type="subcellular location">
    <subcellularLocation>
        <location evidence="1 8">Cytoplasm</location>
    </subcellularLocation>
</comment>
<dbReference type="PIRSF" id="PIRSF005901">
    <property type="entry name" value="EF-P"/>
    <property type="match status" value="1"/>
</dbReference>
<dbReference type="PANTHER" id="PTHR30053:SF12">
    <property type="entry name" value="ELONGATION FACTOR P (EF-P) FAMILY PROTEIN"/>
    <property type="match status" value="1"/>
</dbReference>
<organism evidence="13 14">
    <name type="scientific">Anoxybacter fermentans</name>
    <dbReference type="NCBI Taxonomy" id="1323375"/>
    <lineage>
        <taxon>Bacteria</taxon>
        <taxon>Bacillati</taxon>
        <taxon>Bacillota</taxon>
        <taxon>Clostridia</taxon>
        <taxon>Halanaerobiales</taxon>
        <taxon>Anoxybacter</taxon>
    </lineage>
</organism>
<dbReference type="UniPathway" id="UPA00345"/>
<evidence type="ECO:0000256" key="2">
    <source>
        <dbReference type="ARBA" id="ARBA00004815"/>
    </source>
</evidence>
<dbReference type="CDD" id="cd05794">
    <property type="entry name" value="S1_EF-P_repeat_2"/>
    <property type="match status" value="1"/>
</dbReference>
<keyword evidence="6 8" id="KW-0648">Protein biosynthesis</keyword>
<evidence type="ECO:0000256" key="1">
    <source>
        <dbReference type="ARBA" id="ARBA00004496"/>
    </source>
</evidence>
<dbReference type="GO" id="GO:0003746">
    <property type="term" value="F:translation elongation factor activity"/>
    <property type="evidence" value="ECO:0007669"/>
    <property type="project" value="UniProtKB-UniRule"/>
</dbReference>
<dbReference type="InterPro" id="IPR001059">
    <property type="entry name" value="Transl_elong_P/YeiP_cen"/>
</dbReference>
<dbReference type="Pfam" id="PF08207">
    <property type="entry name" value="EFP_N"/>
    <property type="match status" value="1"/>
</dbReference>
<dbReference type="AlphaFoldDB" id="A0A3S9SZE1"/>
<name>A0A3S9SZE1_9FIRM</name>
<evidence type="ECO:0000256" key="10">
    <source>
        <dbReference type="RuleBase" id="RU004389"/>
    </source>
</evidence>